<evidence type="ECO:0000313" key="1">
    <source>
        <dbReference type="EMBL" id="SJK97054.1"/>
    </source>
</evidence>
<dbReference type="SUPFAM" id="SSF56112">
    <property type="entry name" value="Protein kinase-like (PK-like)"/>
    <property type="match status" value="1"/>
</dbReference>
<dbReference type="InterPro" id="IPR011009">
    <property type="entry name" value="Kinase-like_dom_sf"/>
</dbReference>
<gene>
    <name evidence="1" type="ORF">ARMOST_00304</name>
</gene>
<sequence length="298" mass="33764">MAQLTVFIPSSIAAETETASELSFSSIPSSVPVLSLRVNVHSSVYNGPHSKVYRANITDTAVVLKISTDKQSLEDLTREADAYRGLLTPAQGSLIPLCLGYYQNDCQGCLILEDCGDPVAYLDFSELSREERRYLRKKILHVLVEFHRLTHHYPADFAERNVVSLDGKYRLIDFHDLIKHECRPGTVAQMTWPTDLVCTYLSVAALDMGLLPEIKFPTVTIGNKSYFALSYPPKHIIDAILPDWFDPSLWWTIDRVIDWLADVQDDYEAGLVDYESVEGRNQLKMRAPMPEPKPDYIH</sequence>
<name>A0A284QKQ6_ARMOS</name>
<organism evidence="1 2">
    <name type="scientific">Armillaria ostoyae</name>
    <name type="common">Armillaria root rot fungus</name>
    <dbReference type="NCBI Taxonomy" id="47428"/>
    <lineage>
        <taxon>Eukaryota</taxon>
        <taxon>Fungi</taxon>
        <taxon>Dikarya</taxon>
        <taxon>Basidiomycota</taxon>
        <taxon>Agaricomycotina</taxon>
        <taxon>Agaricomycetes</taxon>
        <taxon>Agaricomycetidae</taxon>
        <taxon>Agaricales</taxon>
        <taxon>Marasmiineae</taxon>
        <taxon>Physalacriaceae</taxon>
        <taxon>Armillaria</taxon>
    </lineage>
</organism>
<evidence type="ECO:0000313" key="2">
    <source>
        <dbReference type="Proteomes" id="UP000219338"/>
    </source>
</evidence>
<keyword evidence="2" id="KW-1185">Reference proteome</keyword>
<protein>
    <recommendedName>
        <fullName evidence="3">Aminoglycoside phosphotransferase domain-containing protein</fullName>
    </recommendedName>
</protein>
<dbReference type="EMBL" id="FUEG01000001">
    <property type="protein sequence ID" value="SJK97054.1"/>
    <property type="molecule type" value="Genomic_DNA"/>
</dbReference>
<dbReference type="OMA" id="DLIKHEC"/>
<dbReference type="Proteomes" id="UP000219338">
    <property type="component" value="Unassembled WGS sequence"/>
</dbReference>
<evidence type="ECO:0008006" key="3">
    <source>
        <dbReference type="Google" id="ProtNLM"/>
    </source>
</evidence>
<proteinExistence type="predicted"/>
<dbReference type="OrthoDB" id="3182995at2759"/>
<reference evidence="2" key="1">
    <citation type="journal article" date="2017" name="Nat. Ecol. Evol.">
        <title>Genome expansion and lineage-specific genetic innovations in the forest pathogenic fungi Armillaria.</title>
        <authorList>
            <person name="Sipos G."/>
            <person name="Prasanna A.N."/>
            <person name="Walter M.C."/>
            <person name="O'Connor E."/>
            <person name="Balint B."/>
            <person name="Krizsan K."/>
            <person name="Kiss B."/>
            <person name="Hess J."/>
            <person name="Varga T."/>
            <person name="Slot J."/>
            <person name="Riley R."/>
            <person name="Boka B."/>
            <person name="Rigling D."/>
            <person name="Barry K."/>
            <person name="Lee J."/>
            <person name="Mihaltcheva S."/>
            <person name="LaButti K."/>
            <person name="Lipzen A."/>
            <person name="Waldron R."/>
            <person name="Moloney N.M."/>
            <person name="Sperisen C."/>
            <person name="Kredics L."/>
            <person name="Vagvoelgyi C."/>
            <person name="Patrignani A."/>
            <person name="Fitzpatrick D."/>
            <person name="Nagy I."/>
            <person name="Doyle S."/>
            <person name="Anderson J.B."/>
            <person name="Grigoriev I.V."/>
            <person name="Gueldener U."/>
            <person name="Muensterkoetter M."/>
            <person name="Nagy L.G."/>
        </authorList>
    </citation>
    <scope>NUCLEOTIDE SEQUENCE [LARGE SCALE GENOMIC DNA]</scope>
    <source>
        <strain evidence="2">C18/9</strain>
    </source>
</reference>
<dbReference type="STRING" id="47428.A0A284QKQ6"/>
<dbReference type="AlphaFoldDB" id="A0A284QKQ6"/>
<accession>A0A284QKQ6</accession>